<sequence length="53" mass="5820">MNRWPPAPGVLFAGNGSASDRAVYRQVFNKLLSDQYTRYIEVGIGSFAARPSS</sequence>
<organism evidence="1 2">
    <name type="scientific">Streptomyces violaceolatus</name>
    <dbReference type="NCBI Taxonomy" id="67378"/>
    <lineage>
        <taxon>Bacteria</taxon>
        <taxon>Bacillati</taxon>
        <taxon>Actinomycetota</taxon>
        <taxon>Actinomycetes</taxon>
        <taxon>Kitasatosporales</taxon>
        <taxon>Streptomycetaceae</taxon>
        <taxon>Streptomyces</taxon>
        <taxon>Streptomyces violaceoruber group</taxon>
    </lineage>
</organism>
<dbReference type="EMBL" id="BAAASK010000029">
    <property type="protein sequence ID" value="GAA2699465.1"/>
    <property type="molecule type" value="Genomic_DNA"/>
</dbReference>
<gene>
    <name evidence="1" type="ORF">GCM10010310_66500</name>
</gene>
<evidence type="ECO:0000313" key="2">
    <source>
        <dbReference type="Proteomes" id="UP001499989"/>
    </source>
</evidence>
<reference evidence="1 2" key="1">
    <citation type="journal article" date="2019" name="Int. J. Syst. Evol. Microbiol.">
        <title>The Global Catalogue of Microorganisms (GCM) 10K type strain sequencing project: providing services to taxonomists for standard genome sequencing and annotation.</title>
        <authorList>
            <consortium name="The Broad Institute Genomics Platform"/>
            <consortium name="The Broad Institute Genome Sequencing Center for Infectious Disease"/>
            <person name="Wu L."/>
            <person name="Ma J."/>
        </authorList>
    </citation>
    <scope>NUCLEOTIDE SEQUENCE [LARGE SCALE GENOMIC DNA]</scope>
    <source>
        <strain evidence="1 2">JCM 4531</strain>
    </source>
</reference>
<comment type="caution">
    <text evidence="1">The sequence shown here is derived from an EMBL/GenBank/DDBJ whole genome shotgun (WGS) entry which is preliminary data.</text>
</comment>
<keyword evidence="2" id="KW-1185">Reference proteome</keyword>
<proteinExistence type="predicted"/>
<protein>
    <submittedName>
        <fullName evidence="1">Uncharacterized protein</fullName>
    </submittedName>
</protein>
<accession>A0ABN3TFG8</accession>
<evidence type="ECO:0000313" key="1">
    <source>
        <dbReference type="EMBL" id="GAA2699465.1"/>
    </source>
</evidence>
<dbReference type="RefSeq" id="WP_189285018.1">
    <property type="nucleotide sequence ID" value="NZ_BAAASK010000029.1"/>
</dbReference>
<name>A0ABN3TFG8_9ACTN</name>
<dbReference type="Proteomes" id="UP001499989">
    <property type="component" value="Unassembled WGS sequence"/>
</dbReference>